<dbReference type="PANTHER" id="PTHR33909">
    <property type="entry name" value="SEC TRANSLOCON ACCESSORY COMPLEX SUBUNIT YAJC"/>
    <property type="match status" value="1"/>
</dbReference>
<comment type="subcellular location">
    <subcellularLocation>
        <location evidence="1">Cell membrane</location>
        <topology evidence="1">Single-pass membrane protein</topology>
    </subcellularLocation>
</comment>
<evidence type="ECO:0000256" key="3">
    <source>
        <dbReference type="ARBA" id="ARBA00022475"/>
    </source>
</evidence>
<keyword evidence="2" id="KW-0813">Transport</keyword>
<proteinExistence type="predicted"/>
<keyword evidence="5" id="KW-0653">Protein transport</keyword>
<keyword evidence="4 9" id="KW-0812">Transmembrane</keyword>
<reference evidence="10" key="1">
    <citation type="submission" date="2018-06" db="EMBL/GenBank/DDBJ databases">
        <authorList>
            <person name="Zhirakovskaya E."/>
        </authorList>
    </citation>
    <scope>NUCLEOTIDE SEQUENCE</scope>
</reference>
<keyword evidence="7" id="KW-0811">Translocation</keyword>
<evidence type="ECO:0000256" key="2">
    <source>
        <dbReference type="ARBA" id="ARBA00022448"/>
    </source>
</evidence>
<dbReference type="AlphaFoldDB" id="A0A3B0WGZ2"/>
<gene>
    <name evidence="10" type="ORF">MNBD_GAMMA05-43</name>
</gene>
<feature type="transmembrane region" description="Helical" evidence="9">
    <location>
        <begin position="23"/>
        <end position="41"/>
    </location>
</feature>
<evidence type="ECO:0000256" key="9">
    <source>
        <dbReference type="SAM" id="Phobius"/>
    </source>
</evidence>
<dbReference type="NCBIfam" id="TIGR00739">
    <property type="entry name" value="yajC"/>
    <property type="match status" value="1"/>
</dbReference>
<dbReference type="PANTHER" id="PTHR33909:SF1">
    <property type="entry name" value="SEC TRANSLOCON ACCESSORY COMPLEX SUBUNIT YAJC"/>
    <property type="match status" value="1"/>
</dbReference>
<keyword evidence="6 9" id="KW-1133">Transmembrane helix</keyword>
<dbReference type="Pfam" id="PF02699">
    <property type="entry name" value="YajC"/>
    <property type="match status" value="1"/>
</dbReference>
<dbReference type="GO" id="GO:0015031">
    <property type="term" value="P:protein transport"/>
    <property type="evidence" value="ECO:0007669"/>
    <property type="project" value="UniProtKB-KW"/>
</dbReference>
<evidence type="ECO:0000256" key="7">
    <source>
        <dbReference type="ARBA" id="ARBA00023010"/>
    </source>
</evidence>
<dbReference type="SMART" id="SM01323">
    <property type="entry name" value="YajC"/>
    <property type="match status" value="1"/>
</dbReference>
<dbReference type="InterPro" id="IPR003849">
    <property type="entry name" value="Preprotein_translocase_YajC"/>
</dbReference>
<keyword evidence="8 9" id="KW-0472">Membrane</keyword>
<dbReference type="PRINTS" id="PR01853">
    <property type="entry name" value="YAJCTRNLCASE"/>
</dbReference>
<accession>A0A3B0WGZ2</accession>
<dbReference type="EMBL" id="UOFE01000022">
    <property type="protein sequence ID" value="VAW51730.1"/>
    <property type="molecule type" value="Genomic_DNA"/>
</dbReference>
<evidence type="ECO:0000256" key="6">
    <source>
        <dbReference type="ARBA" id="ARBA00022989"/>
    </source>
</evidence>
<evidence type="ECO:0000313" key="10">
    <source>
        <dbReference type="EMBL" id="VAW51730.1"/>
    </source>
</evidence>
<name>A0A3B0WGZ2_9ZZZZ</name>
<organism evidence="10">
    <name type="scientific">hydrothermal vent metagenome</name>
    <dbReference type="NCBI Taxonomy" id="652676"/>
    <lineage>
        <taxon>unclassified sequences</taxon>
        <taxon>metagenomes</taxon>
        <taxon>ecological metagenomes</taxon>
    </lineage>
</organism>
<evidence type="ECO:0000256" key="4">
    <source>
        <dbReference type="ARBA" id="ARBA00022692"/>
    </source>
</evidence>
<dbReference type="GO" id="GO:0005886">
    <property type="term" value="C:plasma membrane"/>
    <property type="evidence" value="ECO:0007669"/>
    <property type="project" value="UniProtKB-SubCell"/>
</dbReference>
<evidence type="ECO:0000256" key="5">
    <source>
        <dbReference type="ARBA" id="ARBA00022927"/>
    </source>
</evidence>
<protein>
    <submittedName>
        <fullName evidence="10">Protein translocase subunit YajC</fullName>
    </submittedName>
</protein>
<evidence type="ECO:0000256" key="8">
    <source>
        <dbReference type="ARBA" id="ARBA00023136"/>
    </source>
</evidence>
<sequence>MSFFISDAIAEAGAAASQQPDPIASLLLPVGLVVLFYFFLIRPQSKRQKEHKQMVSDLQKGEEIITSGGILGKITKVNDDFVTLEIANDVSIKVQKAAIQTIMPKGTIKDQKD</sequence>
<keyword evidence="3" id="KW-1003">Cell membrane</keyword>
<evidence type="ECO:0000256" key="1">
    <source>
        <dbReference type="ARBA" id="ARBA00004162"/>
    </source>
</evidence>